<dbReference type="Proteomes" id="UP000525078">
    <property type="component" value="Unassembled WGS sequence"/>
</dbReference>
<evidence type="ECO:0000256" key="3">
    <source>
        <dbReference type="SAM" id="SignalP"/>
    </source>
</evidence>
<evidence type="ECO:0000256" key="1">
    <source>
        <dbReference type="ARBA" id="ARBA00005679"/>
    </source>
</evidence>
<evidence type="ECO:0000313" key="5">
    <source>
        <dbReference type="Proteomes" id="UP000525078"/>
    </source>
</evidence>
<gene>
    <name evidence="4" type="ORF">F8388_022135</name>
</gene>
<evidence type="ECO:0008006" key="6">
    <source>
        <dbReference type="Google" id="ProtNLM"/>
    </source>
</evidence>
<dbReference type="InterPro" id="IPR004911">
    <property type="entry name" value="Interferon-induced_GILT"/>
</dbReference>
<reference evidence="4 5" key="1">
    <citation type="journal article" date="2020" name="bioRxiv">
        <title>Sequence and annotation of 42 cannabis genomes reveals extensive copy number variation in cannabinoid synthesis and pathogen resistance genes.</title>
        <authorList>
            <person name="Mckernan K.J."/>
            <person name="Helbert Y."/>
            <person name="Kane L.T."/>
            <person name="Ebling H."/>
            <person name="Zhang L."/>
            <person name="Liu B."/>
            <person name="Eaton Z."/>
            <person name="Mclaughlin S."/>
            <person name="Kingan S."/>
            <person name="Baybayan P."/>
            <person name="Concepcion G."/>
            <person name="Jordan M."/>
            <person name="Riva A."/>
            <person name="Barbazuk W."/>
            <person name="Harkins T."/>
        </authorList>
    </citation>
    <scope>NUCLEOTIDE SEQUENCE [LARGE SCALE GENOMIC DNA]</scope>
    <source>
        <strain evidence="5">cv. Jamaican Lion 4</strain>
        <tissue evidence="4">Leaf</tissue>
    </source>
</reference>
<organism evidence="4 5">
    <name type="scientific">Cannabis sativa</name>
    <name type="common">Hemp</name>
    <name type="synonym">Marijuana</name>
    <dbReference type="NCBI Taxonomy" id="3483"/>
    <lineage>
        <taxon>Eukaryota</taxon>
        <taxon>Viridiplantae</taxon>
        <taxon>Streptophyta</taxon>
        <taxon>Embryophyta</taxon>
        <taxon>Tracheophyta</taxon>
        <taxon>Spermatophyta</taxon>
        <taxon>Magnoliopsida</taxon>
        <taxon>eudicotyledons</taxon>
        <taxon>Gunneridae</taxon>
        <taxon>Pentapetalae</taxon>
        <taxon>rosids</taxon>
        <taxon>fabids</taxon>
        <taxon>Rosales</taxon>
        <taxon>Cannabaceae</taxon>
        <taxon>Cannabis</taxon>
    </lineage>
</organism>
<sequence length="454" mass="51303">MAGVVSCWSFLGFGYLILFLCINPYGCMGSNNNKVQVSLYYESLCPYCANFIVNHLVKLFQNGLISTVDLRLVPWGNASPNPDGSISCQHGVDECLLNTIEACTITVYPDVNRHFRFIHCVERLSLQNRHNEWQNCFQISGLGTVPIDCYNTGYGNVIEHRYGNETAMLKPAHRFVPWVIVNNKPIQEDYINFMAYICKAYKETSKPEACNSVSYESNINELNDQKVDSIPQVCYEVVVAHCMWAKSVSLLAKINVFVEAYDEKHKDLKMVSQKVNVGVYYEALNPSCSSFIVKNLAQIFDNGLHTIINLRLVPWGNAYFLNNSTNTTVCQNGSDECKLNTLQACTINVLHDVNKHFALIYCFEFLAIEGRHKEWGSCFTSLGLPPKLVLDCFNSLNGTLLEQKHAIETAQLNPPHTILPWVVVDNQSIGNDYRNYSSYICKAYKGNKVPRACQ</sequence>
<comment type="similarity">
    <text evidence="1">Belongs to the GILT family.</text>
</comment>
<feature type="chain" id="PRO_5029900067" description="Gamma-interferon-inducible lysosomal thiol reductase" evidence="3">
    <location>
        <begin position="30"/>
        <end position="454"/>
    </location>
</feature>
<keyword evidence="2" id="KW-0325">Glycoprotein</keyword>
<dbReference type="EMBL" id="JAATIP010000070">
    <property type="protein sequence ID" value="KAF4379048.1"/>
    <property type="molecule type" value="Genomic_DNA"/>
</dbReference>
<proteinExistence type="inferred from homology"/>
<protein>
    <recommendedName>
        <fullName evidence="6">Gamma-interferon-inducible lysosomal thiol reductase</fullName>
    </recommendedName>
</protein>
<evidence type="ECO:0000313" key="4">
    <source>
        <dbReference type="EMBL" id="KAF4379048.1"/>
    </source>
</evidence>
<dbReference type="GO" id="GO:0016671">
    <property type="term" value="F:oxidoreductase activity, acting on a sulfur group of donors, disulfide as acceptor"/>
    <property type="evidence" value="ECO:0007669"/>
    <property type="project" value="InterPro"/>
</dbReference>
<dbReference type="Pfam" id="PF03227">
    <property type="entry name" value="GILT"/>
    <property type="match status" value="2"/>
</dbReference>
<dbReference type="PANTHER" id="PTHR13234">
    <property type="entry name" value="GAMMA-INTERFERON INDUCIBLE LYSOSOMAL THIOL REDUCTASE GILT"/>
    <property type="match status" value="1"/>
</dbReference>
<keyword evidence="3" id="KW-0732">Signal</keyword>
<feature type="signal peptide" evidence="3">
    <location>
        <begin position="1"/>
        <end position="29"/>
    </location>
</feature>
<comment type="caution">
    <text evidence="4">The sequence shown here is derived from an EMBL/GenBank/DDBJ whole genome shotgun (WGS) entry which is preliminary data.</text>
</comment>
<name>A0A7J6G8B0_CANSA</name>
<dbReference type="PANTHER" id="PTHR13234:SF48">
    <property type="entry name" value="GAMMA INTERFERON RESPONSIVE LYSOSOMAL THIOL (GILT) REDUCTASE FAMILY PROTEIN"/>
    <property type="match status" value="1"/>
</dbReference>
<evidence type="ECO:0000256" key="2">
    <source>
        <dbReference type="ARBA" id="ARBA00023180"/>
    </source>
</evidence>
<accession>A0A7J6G8B0</accession>
<dbReference type="AlphaFoldDB" id="A0A7J6G8B0"/>